<dbReference type="Proteomes" id="UP000261480">
    <property type="component" value="Unplaced"/>
</dbReference>
<organism evidence="7 8">
    <name type="scientific">Poecilia mexicana</name>
    <dbReference type="NCBI Taxonomy" id="48701"/>
    <lineage>
        <taxon>Eukaryota</taxon>
        <taxon>Metazoa</taxon>
        <taxon>Chordata</taxon>
        <taxon>Craniata</taxon>
        <taxon>Vertebrata</taxon>
        <taxon>Euteleostomi</taxon>
        <taxon>Actinopterygii</taxon>
        <taxon>Neopterygii</taxon>
        <taxon>Teleostei</taxon>
        <taxon>Neoteleostei</taxon>
        <taxon>Acanthomorphata</taxon>
        <taxon>Ovalentaria</taxon>
        <taxon>Atherinomorphae</taxon>
        <taxon>Cyprinodontiformes</taxon>
        <taxon>Poeciliidae</taxon>
        <taxon>Poeciliinae</taxon>
        <taxon>Poecilia</taxon>
    </lineage>
</organism>
<keyword evidence="3 6" id="KW-0812">Transmembrane</keyword>
<evidence type="ECO:0000313" key="8">
    <source>
        <dbReference type="Proteomes" id="UP000261480"/>
    </source>
</evidence>
<proteinExistence type="inferred from homology"/>
<dbReference type="Gene3D" id="6.10.110.10">
    <property type="match status" value="1"/>
</dbReference>
<dbReference type="Pfam" id="PF06140">
    <property type="entry name" value="Ifi-6-16"/>
    <property type="match status" value="1"/>
</dbReference>
<keyword evidence="4 6" id="KW-1133">Transmembrane helix</keyword>
<feature type="transmembrane region" description="Helical" evidence="6">
    <location>
        <begin position="20"/>
        <end position="41"/>
    </location>
</feature>
<comment type="subcellular location">
    <subcellularLocation>
        <location evidence="1">Membrane</location>
        <topology evidence="1">Multi-pass membrane protein</topology>
    </subcellularLocation>
</comment>
<dbReference type="STRING" id="48701.ENSPMEP00000024205"/>
<protein>
    <submittedName>
        <fullName evidence="7">Uncharacterized protein</fullName>
    </submittedName>
</protein>
<evidence type="ECO:0000256" key="1">
    <source>
        <dbReference type="ARBA" id="ARBA00004141"/>
    </source>
</evidence>
<dbReference type="InterPro" id="IPR009311">
    <property type="entry name" value="IFI6/IFI27-like"/>
</dbReference>
<comment type="similarity">
    <text evidence="2">Belongs to the IFI6/IFI27 family.</text>
</comment>
<dbReference type="GO" id="GO:0016020">
    <property type="term" value="C:membrane"/>
    <property type="evidence" value="ECO:0007669"/>
    <property type="project" value="UniProtKB-SubCell"/>
</dbReference>
<accession>A0A3B3YAU9</accession>
<evidence type="ECO:0000313" key="7">
    <source>
        <dbReference type="Ensembl" id="ENSPMEP00000024205.1"/>
    </source>
</evidence>
<reference evidence="7" key="1">
    <citation type="submission" date="2025-08" db="UniProtKB">
        <authorList>
            <consortium name="Ensembl"/>
        </authorList>
    </citation>
    <scope>IDENTIFICATION</scope>
</reference>
<evidence type="ECO:0000256" key="5">
    <source>
        <dbReference type="ARBA" id="ARBA00023136"/>
    </source>
</evidence>
<evidence type="ECO:0000256" key="2">
    <source>
        <dbReference type="ARBA" id="ARBA00007262"/>
    </source>
</evidence>
<feature type="transmembrane region" description="Helical" evidence="6">
    <location>
        <begin position="47"/>
        <end position="72"/>
    </location>
</feature>
<name>A0A3B3YAU9_9TELE</name>
<reference evidence="7" key="2">
    <citation type="submission" date="2025-09" db="UniProtKB">
        <authorList>
            <consortium name="Ensembl"/>
        </authorList>
    </citation>
    <scope>IDENTIFICATION</scope>
</reference>
<keyword evidence="8" id="KW-1185">Reference proteome</keyword>
<keyword evidence="5 6" id="KW-0472">Membrane</keyword>
<dbReference type="AlphaFoldDB" id="A0A3B3YAU9"/>
<dbReference type="Ensembl" id="ENSPMET00000008240.1">
    <property type="protein sequence ID" value="ENSPMEP00000024205.1"/>
    <property type="gene ID" value="ENSPMEG00000006337.1"/>
</dbReference>
<dbReference type="InterPro" id="IPR038213">
    <property type="entry name" value="IFI6/IFI27-like_sf"/>
</dbReference>
<evidence type="ECO:0000256" key="4">
    <source>
        <dbReference type="ARBA" id="ARBA00022989"/>
    </source>
</evidence>
<evidence type="ECO:0000256" key="6">
    <source>
        <dbReference type="SAM" id="Phobius"/>
    </source>
</evidence>
<sequence length="92" mass="9437">MSLLTAIGVFRGVVIMSPALLAWLGFTSAGVAAGSFAAYLMSLFGSIWPIAMLQSAGAAGLGWFGFSFSALVGNTMGKIISTVCNVTVKNEL</sequence>
<evidence type="ECO:0000256" key="3">
    <source>
        <dbReference type="ARBA" id="ARBA00022692"/>
    </source>
</evidence>